<keyword evidence="1" id="KW-0004">4Fe-4S</keyword>
<dbReference type="AlphaFoldDB" id="A0A178ZCK7"/>
<keyword evidence="2" id="KW-0479">Metal-binding</keyword>
<dbReference type="GeneID" id="30012127"/>
<dbReference type="GO" id="GO:0016491">
    <property type="term" value="F:oxidoreductase activity"/>
    <property type="evidence" value="ECO:0007669"/>
    <property type="project" value="UniProtKB-KW"/>
</dbReference>
<dbReference type="Gene3D" id="3.50.50.60">
    <property type="entry name" value="FAD/NAD(P)-binding domain"/>
    <property type="match status" value="1"/>
</dbReference>
<dbReference type="Proteomes" id="UP000078343">
    <property type="component" value="Unassembled WGS sequence"/>
</dbReference>
<dbReference type="RefSeq" id="XP_018690588.1">
    <property type="nucleotide sequence ID" value="XM_018839467.1"/>
</dbReference>
<dbReference type="PANTHER" id="PTHR43498:SF1">
    <property type="entry name" value="COB--COM HETERODISULFIDE REDUCTASE IRON-SULFUR SUBUNIT A"/>
    <property type="match status" value="1"/>
</dbReference>
<evidence type="ECO:0000313" key="7">
    <source>
        <dbReference type="Proteomes" id="UP000078343"/>
    </source>
</evidence>
<proteinExistence type="predicted"/>
<gene>
    <name evidence="6" type="ORF">AYL99_07959</name>
</gene>
<comment type="caution">
    <text evidence="6">The sequence shown here is derived from an EMBL/GenBank/DDBJ whole genome shotgun (WGS) entry which is preliminary data.</text>
</comment>
<dbReference type="OrthoDB" id="6612291at2759"/>
<evidence type="ECO:0000256" key="5">
    <source>
        <dbReference type="ARBA" id="ARBA00023014"/>
    </source>
</evidence>
<dbReference type="GO" id="GO:0051539">
    <property type="term" value="F:4 iron, 4 sulfur cluster binding"/>
    <property type="evidence" value="ECO:0007669"/>
    <property type="project" value="UniProtKB-KW"/>
</dbReference>
<dbReference type="InterPro" id="IPR036188">
    <property type="entry name" value="FAD/NAD-bd_sf"/>
</dbReference>
<accession>A0A178ZCK7</accession>
<evidence type="ECO:0000313" key="6">
    <source>
        <dbReference type="EMBL" id="OAP57221.1"/>
    </source>
</evidence>
<keyword evidence="3" id="KW-0560">Oxidoreductase</keyword>
<evidence type="ECO:0008006" key="8">
    <source>
        <dbReference type="Google" id="ProtNLM"/>
    </source>
</evidence>
<dbReference type="Pfam" id="PF12831">
    <property type="entry name" value="FAD_oxidored"/>
    <property type="match status" value="1"/>
</dbReference>
<dbReference type="GO" id="GO:0046872">
    <property type="term" value="F:metal ion binding"/>
    <property type="evidence" value="ECO:0007669"/>
    <property type="project" value="UniProtKB-KW"/>
</dbReference>
<reference evidence="6 7" key="1">
    <citation type="submission" date="2016-04" db="EMBL/GenBank/DDBJ databases">
        <title>Draft genome of Fonsecaea erecta CBS 125763.</title>
        <authorList>
            <person name="Weiss V.A."/>
            <person name="Vicente V.A."/>
            <person name="Raittz R.T."/>
            <person name="Moreno L.F."/>
            <person name="De Souza E.M."/>
            <person name="Pedrosa F.O."/>
            <person name="Steffens M.B."/>
            <person name="Faoro H."/>
            <person name="Tadra-Sfeir M.Z."/>
            <person name="Najafzadeh M.J."/>
            <person name="Felipe M.S."/>
            <person name="Teixeira M."/>
            <person name="Sun J."/>
            <person name="Xi L."/>
            <person name="Gomes R."/>
            <person name="De Azevedo C.M."/>
            <person name="Salgado C.G."/>
            <person name="Da Silva M.B."/>
            <person name="Nascimento M.F."/>
            <person name="Queiroz-Telles F."/>
            <person name="Attili D.S."/>
            <person name="Gorbushina A."/>
        </authorList>
    </citation>
    <scope>NUCLEOTIDE SEQUENCE [LARGE SCALE GENOMIC DNA]</scope>
    <source>
        <strain evidence="6 7">CBS 125763</strain>
    </source>
</reference>
<evidence type="ECO:0000256" key="4">
    <source>
        <dbReference type="ARBA" id="ARBA00023004"/>
    </source>
</evidence>
<name>A0A178ZCK7_9EURO</name>
<dbReference type="Gene3D" id="2.60.120.260">
    <property type="entry name" value="Galactose-binding domain-like"/>
    <property type="match status" value="1"/>
</dbReference>
<organism evidence="6 7">
    <name type="scientific">Fonsecaea erecta</name>
    <dbReference type="NCBI Taxonomy" id="1367422"/>
    <lineage>
        <taxon>Eukaryota</taxon>
        <taxon>Fungi</taxon>
        <taxon>Dikarya</taxon>
        <taxon>Ascomycota</taxon>
        <taxon>Pezizomycotina</taxon>
        <taxon>Eurotiomycetes</taxon>
        <taxon>Chaetothyriomycetidae</taxon>
        <taxon>Chaetothyriales</taxon>
        <taxon>Herpotrichiellaceae</taxon>
        <taxon>Fonsecaea</taxon>
    </lineage>
</organism>
<sequence length="601" mass="66245">MDRFPESGILVEAEEFDDYGGWVLDSQFDLEMGSPYLLAHGNGRPVADATTSVSIPEANTYNVWVRAKDWVPGHHPGRFTLVVNGSTLDTVFGTNDLDWSWQLGGRVALAVGETRLVLHDLTGFCGRCDAIFLSHDDVAPPQAVNDETRAWRRRFRGLPQDPVDAGTFDVVVIGGGVPGVAAALTAARLGDRIALVHDRPYLGGNASVEIGLRPRGVTGPLIDEISNRKPNGDIYAKELLDAEANATVFIEHAVYNVVKRDSTIVSVDARHARSGREVRLTAPVFIDCSGKAVAGLLAGAETLFGQESQAEYGEKLAPADANNMHHGNTVFFRTRMADAPVSFPPVPWATDVAKDFSDLGGQLTRPGVENGPGPAVTTANSVSRAKVPRRMTRPLTHFWEYGQWLDPYTHGEHIRDFLLRAIYGTFSNVKTKDPQTYANLEFDWVAYVAAQGEFRRYKGAYVLTETDIRNHKPFRDAVVQNEGAFCLHYPGDETYDFRLRWWEWDERDGKPYDIPFRCLYSANIENLMMAGKHMSATHVASSNTKFMGNGGQHAIATAAAAHLCKKYGTTLRGVYENHLLELQKIAASITGTDCSRPRSHL</sequence>
<evidence type="ECO:0000256" key="1">
    <source>
        <dbReference type="ARBA" id="ARBA00022485"/>
    </source>
</evidence>
<dbReference type="SUPFAM" id="SSF51905">
    <property type="entry name" value="FAD/NAD(P)-binding domain"/>
    <property type="match status" value="1"/>
</dbReference>
<keyword evidence="5" id="KW-0411">Iron-sulfur</keyword>
<protein>
    <recommendedName>
        <fullName evidence="8">FAD dependent oxidoreductase</fullName>
    </recommendedName>
</protein>
<dbReference type="InterPro" id="IPR039650">
    <property type="entry name" value="HdrA-like"/>
</dbReference>
<dbReference type="PANTHER" id="PTHR43498">
    <property type="entry name" value="FERREDOXIN:COB-COM HETERODISULFIDE REDUCTASE SUBUNIT A"/>
    <property type="match status" value="1"/>
</dbReference>
<evidence type="ECO:0000256" key="2">
    <source>
        <dbReference type="ARBA" id="ARBA00022723"/>
    </source>
</evidence>
<keyword evidence="7" id="KW-1185">Reference proteome</keyword>
<dbReference type="EMBL" id="LVYI01000007">
    <property type="protein sequence ID" value="OAP57221.1"/>
    <property type="molecule type" value="Genomic_DNA"/>
</dbReference>
<keyword evidence="4" id="KW-0408">Iron</keyword>
<evidence type="ECO:0000256" key="3">
    <source>
        <dbReference type="ARBA" id="ARBA00023002"/>
    </source>
</evidence>